<dbReference type="GO" id="GO:0036503">
    <property type="term" value="P:ERAD pathway"/>
    <property type="evidence" value="ECO:0007669"/>
    <property type="project" value="InterPro"/>
</dbReference>
<feature type="domain" description="U-box" evidence="1">
    <location>
        <begin position="15"/>
        <end position="82"/>
    </location>
</feature>
<dbReference type="PANTHER" id="PTHR13931:SF2">
    <property type="entry name" value="UBIQUITIN CONJUGATION FACTOR E4 B"/>
    <property type="match status" value="1"/>
</dbReference>
<reference evidence="3 4" key="1">
    <citation type="submission" date="2019-03" db="EMBL/GenBank/DDBJ databases">
        <authorList>
            <person name="Gaulin E."/>
            <person name="Dumas B."/>
        </authorList>
    </citation>
    <scope>NUCLEOTIDE SEQUENCE [LARGE SCALE GENOMIC DNA]</scope>
    <source>
        <strain evidence="3">CBS 568.67</strain>
    </source>
</reference>
<dbReference type="SUPFAM" id="SSF57850">
    <property type="entry name" value="RING/U-box"/>
    <property type="match status" value="1"/>
</dbReference>
<evidence type="ECO:0000313" key="2">
    <source>
        <dbReference type="EMBL" id="KAF0687351.1"/>
    </source>
</evidence>
<dbReference type="SMART" id="SM00504">
    <property type="entry name" value="Ubox"/>
    <property type="match status" value="1"/>
</dbReference>
<reference evidence="2" key="2">
    <citation type="submission" date="2019-06" db="EMBL/GenBank/DDBJ databases">
        <title>Genomics analysis of Aphanomyces spp. identifies a new class of oomycete effector associated with host adaptation.</title>
        <authorList>
            <person name="Gaulin E."/>
        </authorList>
    </citation>
    <scope>NUCLEOTIDE SEQUENCE</scope>
    <source>
        <strain evidence="2">CBS 578.67</strain>
    </source>
</reference>
<protein>
    <submittedName>
        <fullName evidence="3">Aste57867_20874 protein</fullName>
    </submittedName>
</protein>
<dbReference type="EMBL" id="VJMH01006931">
    <property type="protein sequence ID" value="KAF0687351.1"/>
    <property type="molecule type" value="Genomic_DNA"/>
</dbReference>
<name>A0A485LGS6_9STRA</name>
<evidence type="ECO:0000259" key="1">
    <source>
        <dbReference type="SMART" id="SM00504"/>
    </source>
</evidence>
<dbReference type="EMBL" id="CAADRA010006957">
    <property type="protein sequence ID" value="VFT97551.1"/>
    <property type="molecule type" value="Genomic_DNA"/>
</dbReference>
<dbReference type="Pfam" id="PF04564">
    <property type="entry name" value="U-box"/>
    <property type="match status" value="1"/>
</dbReference>
<dbReference type="InterPro" id="IPR045132">
    <property type="entry name" value="UBE4"/>
</dbReference>
<dbReference type="GO" id="GO:0000151">
    <property type="term" value="C:ubiquitin ligase complex"/>
    <property type="evidence" value="ECO:0007669"/>
    <property type="project" value="InterPro"/>
</dbReference>
<proteinExistence type="predicted"/>
<dbReference type="GO" id="GO:0000209">
    <property type="term" value="P:protein polyubiquitination"/>
    <property type="evidence" value="ECO:0007669"/>
    <property type="project" value="TreeGrafter"/>
</dbReference>
<evidence type="ECO:0000313" key="3">
    <source>
        <dbReference type="EMBL" id="VFT97551.1"/>
    </source>
</evidence>
<dbReference type="OrthoDB" id="661148at2759"/>
<dbReference type="InterPro" id="IPR003613">
    <property type="entry name" value="Ubox_domain"/>
</dbReference>
<evidence type="ECO:0000313" key="4">
    <source>
        <dbReference type="Proteomes" id="UP000332933"/>
    </source>
</evidence>
<dbReference type="GO" id="GO:0005634">
    <property type="term" value="C:nucleus"/>
    <property type="evidence" value="ECO:0007669"/>
    <property type="project" value="TreeGrafter"/>
</dbReference>
<gene>
    <name evidence="3" type="primary">Aste57867_20874</name>
    <name evidence="2" type="ORF">As57867_020806</name>
    <name evidence="3" type="ORF">ASTE57867_20874</name>
</gene>
<organism evidence="3 4">
    <name type="scientific">Aphanomyces stellatus</name>
    <dbReference type="NCBI Taxonomy" id="120398"/>
    <lineage>
        <taxon>Eukaryota</taxon>
        <taxon>Sar</taxon>
        <taxon>Stramenopiles</taxon>
        <taxon>Oomycota</taxon>
        <taxon>Saprolegniomycetes</taxon>
        <taxon>Saprolegniales</taxon>
        <taxon>Verrucalvaceae</taxon>
        <taxon>Aphanomyces</taxon>
    </lineage>
</organism>
<dbReference type="GO" id="GO:0005737">
    <property type="term" value="C:cytoplasm"/>
    <property type="evidence" value="ECO:0007669"/>
    <property type="project" value="TreeGrafter"/>
</dbReference>
<accession>A0A485LGS6</accession>
<dbReference type="Proteomes" id="UP000332933">
    <property type="component" value="Unassembled WGS sequence"/>
</dbReference>
<dbReference type="Gene3D" id="3.30.40.10">
    <property type="entry name" value="Zinc/RING finger domain, C3HC4 (zinc finger)"/>
    <property type="match status" value="1"/>
</dbReference>
<keyword evidence="4" id="KW-1185">Reference proteome</keyword>
<dbReference type="AlphaFoldDB" id="A0A485LGS6"/>
<dbReference type="InterPro" id="IPR013083">
    <property type="entry name" value="Znf_RING/FYVE/PHD"/>
</dbReference>
<dbReference type="PANTHER" id="PTHR13931">
    <property type="entry name" value="UBIQUITINATION FACTOR E4"/>
    <property type="match status" value="1"/>
</dbReference>
<dbReference type="GO" id="GO:0034450">
    <property type="term" value="F:ubiquitin-ubiquitin ligase activity"/>
    <property type="evidence" value="ECO:0007669"/>
    <property type="project" value="InterPro"/>
</dbReference>
<sequence length="122" mass="13704">MALHEQMWLGDVPDEYLDPIPHTLIMLDVAQLPSGHIVNRTMIERHLLSARVDPFNREPLTLEMLQTSKPRSNALSKLSPSAVGPRLGRFEQATAPNYYIMSRVCGFSLDNGDAITQRMLTS</sequence>